<dbReference type="GO" id="GO:0006281">
    <property type="term" value="P:DNA repair"/>
    <property type="evidence" value="ECO:0007669"/>
    <property type="project" value="InterPro"/>
</dbReference>
<evidence type="ECO:0000256" key="8">
    <source>
        <dbReference type="ARBA" id="ARBA00049244"/>
    </source>
</evidence>
<evidence type="ECO:0000256" key="5">
    <source>
        <dbReference type="ARBA" id="ARBA00022695"/>
    </source>
</evidence>
<dbReference type="GO" id="GO:0005829">
    <property type="term" value="C:cytosol"/>
    <property type="evidence" value="ECO:0007669"/>
    <property type="project" value="TreeGrafter"/>
</dbReference>
<dbReference type="SUPFAM" id="SSF89550">
    <property type="entry name" value="PHP domain-like"/>
    <property type="match status" value="1"/>
</dbReference>
<keyword evidence="7" id="KW-0239">DNA-directed DNA polymerase</keyword>
<keyword evidence="4" id="KW-0808">Transferase</keyword>
<name>A0A1T4XNY6_9BACL</name>
<dbReference type="InterPro" id="IPR016195">
    <property type="entry name" value="Pol/histidinol_Pase-like"/>
</dbReference>
<dbReference type="GO" id="GO:0003677">
    <property type="term" value="F:DNA binding"/>
    <property type="evidence" value="ECO:0007669"/>
    <property type="project" value="InterPro"/>
</dbReference>
<dbReference type="GO" id="GO:0008270">
    <property type="term" value="F:zinc ion binding"/>
    <property type="evidence" value="ECO:0007669"/>
    <property type="project" value="TreeGrafter"/>
</dbReference>
<dbReference type="Pfam" id="PF14792">
    <property type="entry name" value="DNA_pol_B_palm"/>
    <property type="match status" value="1"/>
</dbReference>
<dbReference type="InterPro" id="IPR047967">
    <property type="entry name" value="PolX_PHP"/>
</dbReference>
<feature type="domain" description="Helix-hairpin-helix DNA-binding motif class 1" evidence="9">
    <location>
        <begin position="88"/>
        <end position="107"/>
    </location>
</feature>
<feature type="domain" description="Helix-hairpin-helix DNA-binding motif class 1" evidence="9">
    <location>
        <begin position="123"/>
        <end position="142"/>
    </location>
</feature>
<dbReference type="Gene3D" id="1.10.150.110">
    <property type="entry name" value="DNA polymerase beta, N-terminal domain-like"/>
    <property type="match status" value="1"/>
</dbReference>
<dbReference type="SUPFAM" id="SSF81301">
    <property type="entry name" value="Nucleotidyltransferase"/>
    <property type="match status" value="1"/>
</dbReference>
<evidence type="ECO:0000256" key="6">
    <source>
        <dbReference type="ARBA" id="ARBA00022705"/>
    </source>
</evidence>
<feature type="domain" description="DNA-directed DNA polymerase X" evidence="11">
    <location>
        <begin position="1"/>
        <end position="313"/>
    </location>
</feature>
<dbReference type="Pfam" id="PF14520">
    <property type="entry name" value="HHH_5"/>
    <property type="match status" value="1"/>
</dbReference>
<evidence type="ECO:0000256" key="1">
    <source>
        <dbReference type="ARBA" id="ARBA00001946"/>
    </source>
</evidence>
<evidence type="ECO:0000256" key="3">
    <source>
        <dbReference type="ARBA" id="ARBA00022634"/>
    </source>
</evidence>
<evidence type="ECO:0000256" key="4">
    <source>
        <dbReference type="ARBA" id="ARBA00022679"/>
    </source>
</evidence>
<feature type="domain" description="Helix-hairpin-helix DNA-binding motif class 1" evidence="9">
    <location>
        <begin position="48"/>
        <end position="67"/>
    </location>
</feature>
<keyword evidence="3" id="KW-0237">DNA synthesis</keyword>
<dbReference type="CDD" id="cd07436">
    <property type="entry name" value="PHP_PolX"/>
    <property type="match status" value="1"/>
</dbReference>
<dbReference type="SUPFAM" id="SSF47802">
    <property type="entry name" value="DNA polymerase beta, N-terminal domain-like"/>
    <property type="match status" value="1"/>
</dbReference>
<dbReference type="Proteomes" id="UP000190042">
    <property type="component" value="Unassembled WGS sequence"/>
</dbReference>
<dbReference type="InterPro" id="IPR022311">
    <property type="entry name" value="PolX-like"/>
</dbReference>
<dbReference type="InterPro" id="IPR043519">
    <property type="entry name" value="NT_sf"/>
</dbReference>
<comment type="cofactor">
    <cofactor evidence="1">
        <name>Mg(2+)</name>
        <dbReference type="ChEBI" id="CHEBI:18420"/>
    </cofactor>
</comment>
<dbReference type="AlphaFoldDB" id="A0A1T4XNY6"/>
<comment type="catalytic activity">
    <reaction evidence="8">
        <text>DNA(n) + a 2'-deoxyribonucleoside 5'-triphosphate = DNA(n+1) + diphosphate</text>
        <dbReference type="Rhea" id="RHEA:22508"/>
        <dbReference type="Rhea" id="RHEA-COMP:17339"/>
        <dbReference type="Rhea" id="RHEA-COMP:17340"/>
        <dbReference type="ChEBI" id="CHEBI:33019"/>
        <dbReference type="ChEBI" id="CHEBI:61560"/>
        <dbReference type="ChEBI" id="CHEBI:173112"/>
        <dbReference type="EC" id="2.7.7.7"/>
    </reaction>
</comment>
<organism evidence="12 13">
    <name type="scientific">Sporosarcina newyorkensis</name>
    <dbReference type="NCBI Taxonomy" id="759851"/>
    <lineage>
        <taxon>Bacteria</taxon>
        <taxon>Bacillati</taxon>
        <taxon>Bacillota</taxon>
        <taxon>Bacilli</taxon>
        <taxon>Bacillales</taxon>
        <taxon>Caryophanaceae</taxon>
        <taxon>Sporosarcina</taxon>
    </lineage>
</organism>
<reference evidence="13" key="1">
    <citation type="submission" date="2017-02" db="EMBL/GenBank/DDBJ databases">
        <authorList>
            <person name="Varghese N."/>
            <person name="Submissions S."/>
        </authorList>
    </citation>
    <scope>NUCLEOTIDE SEQUENCE [LARGE SCALE GENOMIC DNA]</scope>
    <source>
        <strain evidence="13">DSM 23966</strain>
    </source>
</reference>
<dbReference type="InterPro" id="IPR037160">
    <property type="entry name" value="DNA_Pol_thumb_sf"/>
</dbReference>
<evidence type="ECO:0000259" key="11">
    <source>
        <dbReference type="SMART" id="SM00483"/>
    </source>
</evidence>
<dbReference type="InterPro" id="IPR028207">
    <property type="entry name" value="DNA_pol_B_palm_palm"/>
</dbReference>
<dbReference type="InterPro" id="IPR010996">
    <property type="entry name" value="HHH_MUS81"/>
</dbReference>
<dbReference type="InterPro" id="IPR004013">
    <property type="entry name" value="PHP_dom"/>
</dbReference>
<dbReference type="EMBL" id="FUYJ01000001">
    <property type="protein sequence ID" value="SKA91290.1"/>
    <property type="molecule type" value="Genomic_DNA"/>
</dbReference>
<evidence type="ECO:0000313" key="13">
    <source>
        <dbReference type="Proteomes" id="UP000190042"/>
    </source>
</evidence>
<accession>A0A1T4XNY6</accession>
<dbReference type="PANTHER" id="PTHR36928:SF1">
    <property type="entry name" value="PHOSPHATASE YCDX-RELATED"/>
    <property type="match status" value="1"/>
</dbReference>
<dbReference type="Pfam" id="PF14716">
    <property type="entry name" value="HHH_8"/>
    <property type="match status" value="1"/>
</dbReference>
<dbReference type="InterPro" id="IPR003583">
    <property type="entry name" value="Hlx-hairpin-Hlx_DNA-bd_motif"/>
</dbReference>
<keyword evidence="5" id="KW-0548">Nucleotidyltransferase</keyword>
<dbReference type="PANTHER" id="PTHR36928">
    <property type="entry name" value="PHOSPHATASE YCDX-RELATED"/>
    <property type="match status" value="1"/>
</dbReference>
<evidence type="ECO:0000256" key="2">
    <source>
        <dbReference type="ARBA" id="ARBA00012417"/>
    </source>
</evidence>
<dbReference type="InterPro" id="IPR003141">
    <property type="entry name" value="Pol/His_phosphatase_N"/>
</dbReference>
<dbReference type="InterPro" id="IPR029398">
    <property type="entry name" value="PolB_thumb"/>
</dbReference>
<dbReference type="InterPro" id="IPR050243">
    <property type="entry name" value="PHP_phosphatase"/>
</dbReference>
<dbReference type="FunFam" id="3.20.20.140:FF:000047">
    <property type="entry name" value="PHP domain-containing protein"/>
    <property type="match status" value="1"/>
</dbReference>
<dbReference type="GO" id="GO:0042578">
    <property type="term" value="F:phosphoric ester hydrolase activity"/>
    <property type="evidence" value="ECO:0007669"/>
    <property type="project" value="TreeGrafter"/>
</dbReference>
<dbReference type="NCBIfam" id="NF006375">
    <property type="entry name" value="PRK08609.1"/>
    <property type="match status" value="1"/>
</dbReference>
<dbReference type="Gene3D" id="3.30.460.10">
    <property type="entry name" value="Beta Polymerase, domain 2"/>
    <property type="match status" value="1"/>
</dbReference>
<dbReference type="SMART" id="SM00481">
    <property type="entry name" value="POLIIIAc"/>
    <property type="match status" value="1"/>
</dbReference>
<feature type="domain" description="Polymerase/histidinol phosphatase N-terminal" evidence="10">
    <location>
        <begin position="335"/>
        <end position="414"/>
    </location>
</feature>
<keyword evidence="13" id="KW-1185">Reference proteome</keyword>
<dbReference type="Pfam" id="PF14791">
    <property type="entry name" value="DNA_pol_B_thumb"/>
    <property type="match status" value="1"/>
</dbReference>
<evidence type="ECO:0000259" key="9">
    <source>
        <dbReference type="SMART" id="SM00278"/>
    </source>
</evidence>
<dbReference type="Gene3D" id="1.10.150.20">
    <property type="entry name" value="5' to 3' exonuclease, C-terminal subdomain"/>
    <property type="match status" value="1"/>
</dbReference>
<dbReference type="GO" id="GO:0003887">
    <property type="term" value="F:DNA-directed DNA polymerase activity"/>
    <property type="evidence" value="ECO:0007669"/>
    <property type="project" value="UniProtKB-KW"/>
</dbReference>
<dbReference type="PIRSF" id="PIRSF005047">
    <property type="entry name" value="UCP005047_YshC"/>
    <property type="match status" value="1"/>
</dbReference>
<dbReference type="InterPro" id="IPR027421">
    <property type="entry name" value="DNA_pol_lamdba_lyase_dom_sf"/>
</dbReference>
<dbReference type="Pfam" id="PF02811">
    <property type="entry name" value="PHP"/>
    <property type="match status" value="1"/>
</dbReference>
<sequence length="568" mass="64203">MNKKTIIRTFEKIALYMELLGENHFKVAAFRKAASVLELDTRSLSEMDDILSLKGIGKGTGAVITDLMENGTSEVLKELEDQVPKGLIPLLNIPGLGGKKIAKLREALNIDSVESLRKACEEKQVSTVPGFGKKTEENLLREIELLAERSGKTPIWQVEKVVNIVEAELELIKEVDKFQVAGSYRRREEESSDVDWIIVTEKPETVREKILSVLPIEKIIAAGDAKLSISLDTEKPIDADFRFVTEAQFATALHHFTGSAAHNVRMRQLAKSKKLKISEYGVEDEAGNVQTFKSEKEFFAHFDLPFIPPSIRKDGTEIERADEIANIVMPDQIRSDLHMHTTWSDGGYSIEEMVEACRAKGYSHMVITDHSHYLKVANGLTPERLLKQIEEIREVSAKYDDIEVFCGTEMDILPDGTLDFEDEILEQLDFVIASIHSSFNQPQEQIMERLHSACKNPLVHMIAHPTGRIIGQREGYNPDMDQLIKWASEYGKILELNASPYRLDLRTEYLIQAKEAGVNIAINTDAHATEQLDYMPIGVEYAQKAWLPAEMVINTWPLETFIKNVIRR</sequence>
<dbReference type="EC" id="2.7.7.7" evidence="2"/>
<proteinExistence type="predicted"/>
<dbReference type="InterPro" id="IPR002054">
    <property type="entry name" value="DNA-dir_DNA_pol_X"/>
</dbReference>
<dbReference type="Gene3D" id="3.20.20.140">
    <property type="entry name" value="Metal-dependent hydrolases"/>
    <property type="match status" value="1"/>
</dbReference>
<protein>
    <recommendedName>
        <fullName evidence="2">DNA-directed DNA polymerase</fullName>
        <ecNumber evidence="2">2.7.7.7</ecNumber>
    </recommendedName>
</protein>
<keyword evidence="6" id="KW-0235">DNA replication</keyword>
<dbReference type="CDD" id="cd00141">
    <property type="entry name" value="NT_POLXc"/>
    <property type="match status" value="1"/>
</dbReference>
<evidence type="ECO:0000256" key="7">
    <source>
        <dbReference type="ARBA" id="ARBA00022932"/>
    </source>
</evidence>
<evidence type="ECO:0000259" key="10">
    <source>
        <dbReference type="SMART" id="SM00481"/>
    </source>
</evidence>
<dbReference type="SMART" id="SM00483">
    <property type="entry name" value="POLXc"/>
    <property type="match status" value="1"/>
</dbReference>
<dbReference type="RefSeq" id="WP_009497586.1">
    <property type="nucleotide sequence ID" value="NZ_FUYJ01000001.1"/>
</dbReference>
<dbReference type="Gene3D" id="3.30.210.10">
    <property type="entry name" value="DNA polymerase, thumb domain"/>
    <property type="match status" value="1"/>
</dbReference>
<dbReference type="SMART" id="SM00278">
    <property type="entry name" value="HhH1"/>
    <property type="match status" value="3"/>
</dbReference>
<evidence type="ECO:0000313" key="12">
    <source>
        <dbReference type="EMBL" id="SKA91290.1"/>
    </source>
</evidence>
<gene>
    <name evidence="12" type="ORF">SAMN04244570_1126</name>
</gene>